<accession>A0A6L2LE79</accession>
<reference evidence="3" key="1">
    <citation type="journal article" date="2019" name="Sci. Rep.">
        <title>Draft genome of Tanacetum cinerariifolium, the natural source of mosquito coil.</title>
        <authorList>
            <person name="Yamashiro T."/>
            <person name="Shiraishi A."/>
            <person name="Satake H."/>
            <person name="Nakayama K."/>
        </authorList>
    </citation>
    <scope>NUCLEOTIDE SEQUENCE</scope>
</reference>
<evidence type="ECO:0000313" key="3">
    <source>
        <dbReference type="EMBL" id="GEU60076.1"/>
    </source>
</evidence>
<evidence type="ECO:0000256" key="1">
    <source>
        <dbReference type="SAM" id="Coils"/>
    </source>
</evidence>
<dbReference type="AlphaFoldDB" id="A0A6L2LE79"/>
<feature type="coiled-coil region" evidence="1">
    <location>
        <begin position="311"/>
        <end position="341"/>
    </location>
</feature>
<name>A0A6L2LE79_TANCI</name>
<sequence length="561" mass="62177">MSFGYENIGDVVILKFDMHVYTSDEVKNLIAKYAIPLDLYPCVPPSGLTMNRLPADKIGIYDQYLELSGDSSVVDAAPTGVHAEDILRLFENVMDLRPVHPTMLYAIDLTTIWKHVGAPLGVRVGKETALAVNEVIPKHTTPPLPLGSHILEKSDHQRVVEYKNERRTKKKKTAPLSFALLDSKEDGFGTYYFASPLNTIIPNEAGLTTGGGSVILVFVNREEEEDAHDIRDETAHIYASGSIGRVSSSSGGSNRQAFPRHNPGGLTDGEFLGCRLTETQNQLLDDIHSQKLLSKDHQALQQVHLGCVGKEAGLTEKLAAMEKERDDLLDKDREREEYIKQLEADLTNKTSSLSKTEGVVNTLKGYVEGLTGVKAAYSEEETEAFLATTIDYDPACKDNFMTEFDFLFNKSYLYVKKLVKSFWIPLGDLQNMWAEGTGPTLSGTYYVLGKVRRLAIGSWTHPRRPALWIRCVTWPLALGLIQNVLRSGVRRSMFRHSSSSFSSSLVIMVRCVGISIFAGITTSLSYVRLNGVSMLLCFREVRWAEMLGRSPVGDPPSCSSA</sequence>
<organism evidence="3">
    <name type="scientific">Tanacetum cinerariifolium</name>
    <name type="common">Dalmatian daisy</name>
    <name type="synonym">Chrysanthemum cinerariifolium</name>
    <dbReference type="NCBI Taxonomy" id="118510"/>
    <lineage>
        <taxon>Eukaryota</taxon>
        <taxon>Viridiplantae</taxon>
        <taxon>Streptophyta</taxon>
        <taxon>Embryophyta</taxon>
        <taxon>Tracheophyta</taxon>
        <taxon>Spermatophyta</taxon>
        <taxon>Magnoliopsida</taxon>
        <taxon>eudicotyledons</taxon>
        <taxon>Gunneridae</taxon>
        <taxon>Pentapetalae</taxon>
        <taxon>asterids</taxon>
        <taxon>campanulids</taxon>
        <taxon>Asterales</taxon>
        <taxon>Asteraceae</taxon>
        <taxon>Asteroideae</taxon>
        <taxon>Anthemideae</taxon>
        <taxon>Anthemidinae</taxon>
        <taxon>Tanacetum</taxon>
    </lineage>
</organism>
<evidence type="ECO:0000256" key="2">
    <source>
        <dbReference type="SAM" id="MobiDB-lite"/>
    </source>
</evidence>
<comment type="caution">
    <text evidence="3">The sequence shown here is derived from an EMBL/GenBank/DDBJ whole genome shotgun (WGS) entry which is preliminary data.</text>
</comment>
<keyword evidence="1" id="KW-0175">Coiled coil</keyword>
<feature type="region of interest" description="Disordered" evidence="2">
    <location>
        <begin position="245"/>
        <end position="264"/>
    </location>
</feature>
<proteinExistence type="predicted"/>
<evidence type="ECO:0008006" key="4">
    <source>
        <dbReference type="Google" id="ProtNLM"/>
    </source>
</evidence>
<dbReference type="EMBL" id="BKCJ010004278">
    <property type="protein sequence ID" value="GEU60076.1"/>
    <property type="molecule type" value="Genomic_DNA"/>
</dbReference>
<gene>
    <name evidence="3" type="ORF">Tci_032054</name>
</gene>
<protein>
    <recommendedName>
        <fullName evidence="4">Transposase (Putative), gypsy type</fullName>
    </recommendedName>
</protein>